<dbReference type="RefSeq" id="WP_164776471.1">
    <property type="nucleotide sequence ID" value="NZ_CABMNB010000008.1"/>
</dbReference>
<proteinExistence type="predicted"/>
<dbReference type="Proteomes" id="UP001209276">
    <property type="component" value="Unassembled WGS sequence"/>
</dbReference>
<name>A0ABT4G1H1_PANTH</name>
<dbReference type="GeneID" id="77000085"/>
<organism evidence="1 2">
    <name type="scientific">Paenibacillus thiaminolyticus</name>
    <name type="common">Bacillus thiaminolyticus</name>
    <dbReference type="NCBI Taxonomy" id="49283"/>
    <lineage>
        <taxon>Bacteria</taxon>
        <taxon>Bacillati</taxon>
        <taxon>Bacillota</taxon>
        <taxon>Bacilli</taxon>
        <taxon>Bacillales</taxon>
        <taxon>Paenibacillaceae</taxon>
        <taxon>Paenibacillus</taxon>
    </lineage>
</organism>
<protein>
    <submittedName>
        <fullName evidence="1">Uncharacterized protein</fullName>
    </submittedName>
</protein>
<evidence type="ECO:0000313" key="2">
    <source>
        <dbReference type="Proteomes" id="UP001209276"/>
    </source>
</evidence>
<evidence type="ECO:0000313" key="1">
    <source>
        <dbReference type="EMBL" id="MCY9609942.1"/>
    </source>
</evidence>
<keyword evidence="2" id="KW-1185">Reference proteome</keyword>
<accession>A0ABT4G1H1</accession>
<reference evidence="1 2" key="1">
    <citation type="submission" date="2022-05" db="EMBL/GenBank/DDBJ databases">
        <title>Genome Sequencing of Bee-Associated Microbes.</title>
        <authorList>
            <person name="Dunlap C."/>
        </authorList>
    </citation>
    <scope>NUCLEOTIDE SEQUENCE [LARGE SCALE GENOMIC DNA]</scope>
    <source>
        <strain evidence="1 2">NRRL B-14613</strain>
    </source>
</reference>
<dbReference type="EMBL" id="JAMDMM010000044">
    <property type="protein sequence ID" value="MCY9609942.1"/>
    <property type="molecule type" value="Genomic_DNA"/>
</dbReference>
<sequence>MMSLIEERMRILRGNEAGPWAEAWIGFVFAELHAQERGWIEGQAGA</sequence>
<comment type="caution">
    <text evidence="1">The sequence shown here is derived from an EMBL/GenBank/DDBJ whole genome shotgun (WGS) entry which is preliminary data.</text>
</comment>
<gene>
    <name evidence="1" type="ORF">M5W83_22560</name>
</gene>